<reference evidence="5 6" key="1">
    <citation type="submission" date="2016-03" db="EMBL/GenBank/DDBJ databases">
        <title>EvidentialGene: Evidence-directed Construction of Genes on Genomes.</title>
        <authorList>
            <person name="Gilbert D.G."/>
            <person name="Choi J.-H."/>
            <person name="Mockaitis K."/>
            <person name="Colbourne J."/>
            <person name="Pfrender M."/>
        </authorList>
    </citation>
    <scope>NUCLEOTIDE SEQUENCE [LARGE SCALE GENOMIC DNA]</scope>
    <source>
        <strain evidence="5 6">Xinb3</strain>
        <tissue evidence="5">Complete organism</tissue>
    </source>
</reference>
<dbReference type="InterPro" id="IPR016163">
    <property type="entry name" value="Ald_DH_C"/>
</dbReference>
<accession>A0A0N8CZK6</accession>
<dbReference type="SUPFAM" id="SSF53720">
    <property type="entry name" value="ALDH-like"/>
    <property type="match status" value="1"/>
</dbReference>
<dbReference type="InterPro" id="IPR016162">
    <property type="entry name" value="Ald_DH_N"/>
</dbReference>
<evidence type="ECO:0000256" key="3">
    <source>
        <dbReference type="ARBA" id="ARBA00023027"/>
    </source>
</evidence>
<gene>
    <name evidence="5" type="ORF">APZ42_012423</name>
</gene>
<dbReference type="OrthoDB" id="310895at2759"/>
<comment type="caution">
    <text evidence="5">The sequence shown here is derived from an EMBL/GenBank/DDBJ whole genome shotgun (WGS) entry which is preliminary data.</text>
</comment>
<protein>
    <submittedName>
        <fullName evidence="5">Aldehyde dehydrogenase family 8 member A1</fullName>
    </submittedName>
</protein>
<dbReference type="Proteomes" id="UP000076858">
    <property type="component" value="Unassembled WGS sequence"/>
</dbReference>
<dbReference type="PANTHER" id="PTHR43720">
    <property type="entry name" value="2-AMINOMUCONIC SEMIALDEHYDE DEHYDROGENASE"/>
    <property type="match status" value="1"/>
</dbReference>
<dbReference type="Gene3D" id="3.40.605.10">
    <property type="entry name" value="Aldehyde Dehydrogenase, Chain A, domain 1"/>
    <property type="match status" value="1"/>
</dbReference>
<comment type="similarity">
    <text evidence="1 4">Belongs to the aldehyde dehydrogenase family.</text>
</comment>
<dbReference type="PANTHER" id="PTHR43720:SF2">
    <property type="entry name" value="2-AMINOMUCONIC SEMIALDEHYDE DEHYDROGENASE"/>
    <property type="match status" value="1"/>
</dbReference>
<dbReference type="InterPro" id="IPR016161">
    <property type="entry name" value="Ald_DH/histidinol_DH"/>
</dbReference>
<dbReference type="CDD" id="cd07093">
    <property type="entry name" value="ALDH_F8_HMSADH"/>
    <property type="match status" value="1"/>
</dbReference>
<dbReference type="Gene3D" id="3.40.309.10">
    <property type="entry name" value="Aldehyde Dehydrogenase, Chain A, domain 2"/>
    <property type="match status" value="1"/>
</dbReference>
<dbReference type="FunFam" id="3.40.605.10:FF:000001">
    <property type="entry name" value="Aldehyde dehydrogenase 1"/>
    <property type="match status" value="1"/>
</dbReference>
<dbReference type="InterPro" id="IPR029510">
    <property type="entry name" value="Ald_DH_CS_GLU"/>
</dbReference>
<dbReference type="Pfam" id="PF00171">
    <property type="entry name" value="Aldedh"/>
    <property type="match status" value="1"/>
</dbReference>
<dbReference type="PROSITE" id="PS00070">
    <property type="entry name" value="ALDEHYDE_DEHYDR_CYS"/>
    <property type="match status" value="1"/>
</dbReference>
<evidence type="ECO:0000256" key="4">
    <source>
        <dbReference type="RuleBase" id="RU003345"/>
    </source>
</evidence>
<dbReference type="InterPro" id="IPR016160">
    <property type="entry name" value="Ald_DH_CS_CYS"/>
</dbReference>
<dbReference type="PROSITE" id="PS00687">
    <property type="entry name" value="ALDEHYDE_DEHYDR_GLU"/>
    <property type="match status" value="1"/>
</dbReference>
<keyword evidence="2 4" id="KW-0560">Oxidoreductase</keyword>
<dbReference type="EMBL" id="LRGB01000115">
    <property type="protein sequence ID" value="KZS20768.1"/>
    <property type="molecule type" value="Genomic_DNA"/>
</dbReference>
<evidence type="ECO:0000256" key="1">
    <source>
        <dbReference type="ARBA" id="ARBA00009986"/>
    </source>
</evidence>
<keyword evidence="3" id="KW-0520">NAD</keyword>
<dbReference type="FunFam" id="3.40.309.10:FF:000012">
    <property type="entry name" value="Betaine aldehyde dehydrogenase"/>
    <property type="match status" value="1"/>
</dbReference>
<evidence type="ECO:0000256" key="2">
    <source>
        <dbReference type="ARBA" id="ARBA00023002"/>
    </source>
</evidence>
<sequence length="495" mass="54049">MSLSKINLLSDNPNPLVVNNFIGGNFVKSSKYLDSYDPSTGEVWAQIPDSDSDEVDEAVRHAKNAFPMWSNKTAAERAKFLIKMAESIEENIEILASAESRDQGKPVALARRMDIPRAALNFRAFAESICHHLNISNGIPEMGCMNYTVRKPVGVAALISPWNLPLYLLTFKIAPALASGNCVVCKPSEVTSVTAWMLCKLAKDVGLPDGVLNMVFGTGLKAGEALINHKDVNVISFTGSTNVGRHIGQVAAKSIKKVSLELGGKNAGIILDDADLSKVIPATINSCFLNQGEICLCTSRIFVQRPIFEEFVQRLVQETKNLKVGPPTEDVFMGPLVSQAHLEKVKSYIDIARKDGATILCGETVDELSLAAPHNQGYFIRPTIITGLPDSSACMQEEIFGPVVCVSPFDAEDEVIERANNVKYGLCSAVWGQSGERLLRVAHKLHVGTVWINCWLIRSLDMPFGGMKESGIGREGTSHSLDLYTEETTICYKFQ</sequence>
<dbReference type="GO" id="GO:0016620">
    <property type="term" value="F:oxidoreductase activity, acting on the aldehyde or oxo group of donors, NAD or NADP as acceptor"/>
    <property type="evidence" value="ECO:0007669"/>
    <property type="project" value="InterPro"/>
</dbReference>
<keyword evidence="6" id="KW-1185">Reference proteome</keyword>
<proteinExistence type="inferred from homology"/>
<evidence type="ECO:0000313" key="5">
    <source>
        <dbReference type="EMBL" id="KZS20768.1"/>
    </source>
</evidence>
<evidence type="ECO:0000313" key="6">
    <source>
        <dbReference type="Proteomes" id="UP000076858"/>
    </source>
</evidence>
<dbReference type="STRING" id="35525.A0A0N8CZK6"/>
<dbReference type="AlphaFoldDB" id="A0A0N8CZK6"/>
<dbReference type="InterPro" id="IPR015590">
    <property type="entry name" value="Aldehyde_DH_dom"/>
</dbReference>
<organism evidence="5 6">
    <name type="scientific">Daphnia magna</name>
    <dbReference type="NCBI Taxonomy" id="35525"/>
    <lineage>
        <taxon>Eukaryota</taxon>
        <taxon>Metazoa</taxon>
        <taxon>Ecdysozoa</taxon>
        <taxon>Arthropoda</taxon>
        <taxon>Crustacea</taxon>
        <taxon>Branchiopoda</taxon>
        <taxon>Diplostraca</taxon>
        <taxon>Cladocera</taxon>
        <taxon>Anomopoda</taxon>
        <taxon>Daphniidae</taxon>
        <taxon>Daphnia</taxon>
    </lineage>
</organism>
<name>A0A0N8CZK6_9CRUS</name>